<accession>A0A0F9VNK3</accession>
<feature type="transmembrane region" description="Helical" evidence="1">
    <location>
        <begin position="38"/>
        <end position="61"/>
    </location>
</feature>
<proteinExistence type="predicted"/>
<keyword evidence="1" id="KW-0812">Transmembrane</keyword>
<keyword evidence="1" id="KW-1133">Transmembrane helix</keyword>
<reference evidence="2" key="1">
    <citation type="journal article" date="2015" name="Nature">
        <title>Complex archaea that bridge the gap between prokaryotes and eukaryotes.</title>
        <authorList>
            <person name="Spang A."/>
            <person name="Saw J.H."/>
            <person name="Jorgensen S.L."/>
            <person name="Zaremba-Niedzwiedzka K."/>
            <person name="Martijn J."/>
            <person name="Lind A.E."/>
            <person name="van Eijk R."/>
            <person name="Schleper C."/>
            <person name="Guy L."/>
            <person name="Ettema T.J."/>
        </authorList>
    </citation>
    <scope>NUCLEOTIDE SEQUENCE</scope>
</reference>
<protein>
    <submittedName>
        <fullName evidence="2">Uncharacterized protein</fullName>
    </submittedName>
</protein>
<feature type="transmembrane region" description="Helical" evidence="1">
    <location>
        <begin position="7"/>
        <end position="32"/>
    </location>
</feature>
<gene>
    <name evidence="2" type="ORF">LCGC14_0462070</name>
</gene>
<evidence type="ECO:0000256" key="1">
    <source>
        <dbReference type="SAM" id="Phobius"/>
    </source>
</evidence>
<name>A0A0F9VNK3_9ZZZZ</name>
<dbReference type="EMBL" id="LAZR01000476">
    <property type="protein sequence ID" value="KKN67343.1"/>
    <property type="molecule type" value="Genomic_DNA"/>
</dbReference>
<dbReference type="AlphaFoldDB" id="A0A0F9VNK3"/>
<sequence>MNKDLEMILVLSGAIILFWFGMSILTAGRILYGSDASLLWASGMLTWLGIIGFSSFIFYLMGRNKE</sequence>
<evidence type="ECO:0000313" key="2">
    <source>
        <dbReference type="EMBL" id="KKN67343.1"/>
    </source>
</evidence>
<comment type="caution">
    <text evidence="2">The sequence shown here is derived from an EMBL/GenBank/DDBJ whole genome shotgun (WGS) entry which is preliminary data.</text>
</comment>
<keyword evidence="1" id="KW-0472">Membrane</keyword>
<organism evidence="2">
    <name type="scientific">marine sediment metagenome</name>
    <dbReference type="NCBI Taxonomy" id="412755"/>
    <lineage>
        <taxon>unclassified sequences</taxon>
        <taxon>metagenomes</taxon>
        <taxon>ecological metagenomes</taxon>
    </lineage>
</organism>